<dbReference type="PANTHER" id="PTHR43333:SF1">
    <property type="entry name" value="D-ISOMER SPECIFIC 2-HYDROXYACID DEHYDROGENASE NAD-BINDING DOMAIN-CONTAINING PROTEIN"/>
    <property type="match status" value="1"/>
</dbReference>
<keyword evidence="5" id="KW-1185">Reference proteome</keyword>
<evidence type="ECO:0000313" key="5">
    <source>
        <dbReference type="Proteomes" id="UP000651977"/>
    </source>
</evidence>
<feature type="domain" description="D-isomer specific 2-hydroxyacid dehydrogenase NAD-binding" evidence="3">
    <location>
        <begin position="103"/>
        <end position="275"/>
    </location>
</feature>
<reference evidence="5" key="1">
    <citation type="journal article" date="2019" name="Int. J. Syst. Evol. Microbiol.">
        <title>The Global Catalogue of Microorganisms (GCM) 10K type strain sequencing project: providing services to taxonomists for standard genome sequencing and annotation.</title>
        <authorList>
            <consortium name="The Broad Institute Genomics Platform"/>
            <consortium name="The Broad Institute Genome Sequencing Center for Infectious Disease"/>
            <person name="Wu L."/>
            <person name="Ma J."/>
        </authorList>
    </citation>
    <scope>NUCLEOTIDE SEQUENCE [LARGE SCALE GENOMIC DNA]</scope>
    <source>
        <strain evidence="5">CGMCC 1.10131</strain>
    </source>
</reference>
<evidence type="ECO:0000256" key="1">
    <source>
        <dbReference type="ARBA" id="ARBA00023002"/>
    </source>
</evidence>
<organism evidence="4 5">
    <name type="scientific">Agarivorans gilvus</name>
    <dbReference type="NCBI Taxonomy" id="680279"/>
    <lineage>
        <taxon>Bacteria</taxon>
        <taxon>Pseudomonadati</taxon>
        <taxon>Pseudomonadota</taxon>
        <taxon>Gammaproteobacteria</taxon>
        <taxon>Alteromonadales</taxon>
        <taxon>Alteromonadaceae</taxon>
        <taxon>Agarivorans</taxon>
    </lineage>
</organism>
<dbReference type="CDD" id="cd05300">
    <property type="entry name" value="2-Hacid_dh_1"/>
    <property type="match status" value="1"/>
</dbReference>
<evidence type="ECO:0000259" key="3">
    <source>
        <dbReference type="Pfam" id="PF02826"/>
    </source>
</evidence>
<dbReference type="SUPFAM" id="SSF51735">
    <property type="entry name" value="NAD(P)-binding Rossmann-fold domains"/>
    <property type="match status" value="1"/>
</dbReference>
<dbReference type="PANTHER" id="PTHR43333">
    <property type="entry name" value="2-HACID_DH_C DOMAIN-CONTAINING PROTEIN"/>
    <property type="match status" value="1"/>
</dbReference>
<dbReference type="Pfam" id="PF02826">
    <property type="entry name" value="2-Hacid_dh_C"/>
    <property type="match status" value="1"/>
</dbReference>
<proteinExistence type="predicted"/>
<dbReference type="RefSeq" id="WP_055733922.1">
    <property type="nucleotide sequence ID" value="NZ_BMDY01000024.1"/>
</dbReference>
<keyword evidence="1" id="KW-0560">Oxidoreductase</keyword>
<dbReference type="SUPFAM" id="SSF52283">
    <property type="entry name" value="Formate/glycerate dehydrogenase catalytic domain-like"/>
    <property type="match status" value="1"/>
</dbReference>
<protein>
    <submittedName>
        <fullName evidence="4">2-hydroxyacid dehydrogenase</fullName>
    </submittedName>
</protein>
<dbReference type="InterPro" id="IPR006140">
    <property type="entry name" value="D-isomer_DH_NAD-bd"/>
</dbReference>
<dbReference type="Gene3D" id="3.40.50.720">
    <property type="entry name" value="NAD(P)-binding Rossmann-like Domain"/>
    <property type="match status" value="2"/>
</dbReference>
<dbReference type="Proteomes" id="UP000651977">
    <property type="component" value="Unassembled WGS sequence"/>
</dbReference>
<gene>
    <name evidence="4" type="ORF">GCM10007414_33430</name>
</gene>
<sequence>MQITILSPDAQQYYQLLAPQFPHCEWFWAEQTEQLSQAALHSQVLLAAPADAAAILNDMPQLTWLHSTFAGVDALLDTALPRHYQLTNSRGVFGPLMSEYVFSHLLALTQQHQAYRAQQAQRLWQALPHQSLQGKTFCCIGSGNISQHLATTAAHFAMKPIALSYSGQTKAPFEQVFSFQQGLQACRQADVVVAVLPNTQATHNILNQQFFEHLADEVIFFNVGRGATVDHQALLAFLQQKPKARAIIDVCQPEPLPEDHPLWQQSNCIITPHIAAPSRVSDISRLFAEKLKAYLAGQELPDKVDFTKGY</sequence>
<accession>A0ABQ1I5J8</accession>
<evidence type="ECO:0000313" key="4">
    <source>
        <dbReference type="EMBL" id="GGB17331.1"/>
    </source>
</evidence>
<comment type="caution">
    <text evidence="4">The sequence shown here is derived from an EMBL/GenBank/DDBJ whole genome shotgun (WGS) entry which is preliminary data.</text>
</comment>
<dbReference type="InterPro" id="IPR036291">
    <property type="entry name" value="NAD(P)-bd_dom_sf"/>
</dbReference>
<keyword evidence="2" id="KW-0520">NAD</keyword>
<name>A0ABQ1I5J8_9ALTE</name>
<dbReference type="EMBL" id="BMDY01000024">
    <property type="protein sequence ID" value="GGB17331.1"/>
    <property type="molecule type" value="Genomic_DNA"/>
</dbReference>
<evidence type="ECO:0000256" key="2">
    <source>
        <dbReference type="ARBA" id="ARBA00023027"/>
    </source>
</evidence>